<dbReference type="KEGG" id="chig:CH63R_13830"/>
<proteinExistence type="predicted"/>
<evidence type="ECO:0000313" key="2">
    <source>
        <dbReference type="EMBL" id="OBR02604.1"/>
    </source>
</evidence>
<dbReference type="RefSeq" id="XP_018151122.1">
    <property type="nucleotide sequence ID" value="XM_018308804.1"/>
</dbReference>
<dbReference type="Proteomes" id="UP000092177">
    <property type="component" value="Chromosome 10"/>
</dbReference>
<feature type="compositionally biased region" description="Basic and acidic residues" evidence="1">
    <location>
        <begin position="49"/>
        <end position="62"/>
    </location>
</feature>
<feature type="compositionally biased region" description="Basic residues" evidence="1">
    <location>
        <begin position="75"/>
        <end position="85"/>
    </location>
</feature>
<reference evidence="3" key="1">
    <citation type="journal article" date="2017" name="BMC Genomics">
        <title>Gapless genome assembly of Colletotrichum higginsianum reveals chromosome structure and association of transposable elements with secondary metabolite gene clusters.</title>
        <authorList>
            <person name="Dallery J.-F."/>
            <person name="Lapalu N."/>
            <person name="Zampounis A."/>
            <person name="Pigne S."/>
            <person name="Luyten I."/>
            <person name="Amselem J."/>
            <person name="Wittenberg A.H.J."/>
            <person name="Zhou S."/>
            <person name="de Queiroz M.V."/>
            <person name="Robin G.P."/>
            <person name="Auger A."/>
            <person name="Hainaut M."/>
            <person name="Henrissat B."/>
            <person name="Kim K.-T."/>
            <person name="Lee Y.-H."/>
            <person name="Lespinet O."/>
            <person name="Schwartz D.C."/>
            <person name="Thon M.R."/>
            <person name="O'Connell R.J."/>
        </authorList>
    </citation>
    <scope>NUCLEOTIDE SEQUENCE [LARGE SCALE GENOMIC DNA]</scope>
    <source>
        <strain evidence="3">IMI 349063</strain>
    </source>
</reference>
<evidence type="ECO:0000313" key="3">
    <source>
        <dbReference type="Proteomes" id="UP000092177"/>
    </source>
</evidence>
<protein>
    <submittedName>
        <fullName evidence="2">Uncharacterized protein</fullName>
    </submittedName>
</protein>
<name>A0A1B7XSA1_COLHI</name>
<comment type="caution">
    <text evidence="2">The sequence shown here is derived from an EMBL/GenBank/DDBJ whole genome shotgun (WGS) entry which is preliminary data.</text>
</comment>
<organism evidence="2 3">
    <name type="scientific">Colletotrichum higginsianum (strain IMI 349063)</name>
    <name type="common">Crucifer anthracnose fungus</name>
    <dbReference type="NCBI Taxonomy" id="759273"/>
    <lineage>
        <taxon>Eukaryota</taxon>
        <taxon>Fungi</taxon>
        <taxon>Dikarya</taxon>
        <taxon>Ascomycota</taxon>
        <taxon>Pezizomycotina</taxon>
        <taxon>Sordariomycetes</taxon>
        <taxon>Hypocreomycetidae</taxon>
        <taxon>Glomerellales</taxon>
        <taxon>Glomerellaceae</taxon>
        <taxon>Colletotrichum</taxon>
        <taxon>Colletotrichum destructivum species complex</taxon>
    </lineage>
</organism>
<dbReference type="EMBL" id="LTAN01000010">
    <property type="protein sequence ID" value="OBR02604.1"/>
    <property type="molecule type" value="Genomic_DNA"/>
</dbReference>
<dbReference type="AlphaFoldDB" id="A0A1B7XSA1"/>
<keyword evidence="3" id="KW-1185">Reference proteome</keyword>
<dbReference type="VEuPathDB" id="FungiDB:CH63R_13830"/>
<sequence>MLSPRPPPLTCWNIDRHLDHLQRKPDHGHHLLHSAYRHGAPTRHLPRCSPDRRHQAIHRPEASPRWPPEAQQRRNQPRQLRRRHCLQPDAGRAPRPAVRQRSASRWHASHGLEHLLVLVHLDLDLIHEHLPHRHHHHDVDHHDIHQHRLSGFDDPVRTRTVDNFRLTKSWTVLPRRRRRSRQCSL</sequence>
<dbReference type="GeneID" id="28872911"/>
<gene>
    <name evidence="2" type="ORF">CH63R_13830</name>
</gene>
<accession>A0A1B7XSA1</accession>
<feature type="region of interest" description="Disordered" evidence="1">
    <location>
        <begin position="40"/>
        <end position="104"/>
    </location>
</feature>
<evidence type="ECO:0000256" key="1">
    <source>
        <dbReference type="SAM" id="MobiDB-lite"/>
    </source>
</evidence>